<dbReference type="Proteomes" id="UP000067626">
    <property type="component" value="Chromosome"/>
</dbReference>
<dbReference type="InterPro" id="IPR036637">
    <property type="entry name" value="Phosphohistidine_dom_sf"/>
</dbReference>
<protein>
    <submittedName>
        <fullName evidence="3">Putative phosphoenol pyruvate synthase</fullName>
    </submittedName>
</protein>
<dbReference type="InterPro" id="IPR051549">
    <property type="entry name" value="PEP_Utilizing_Enz"/>
</dbReference>
<dbReference type="STRING" id="52.CMC5_047550"/>
<evidence type="ECO:0000313" key="3">
    <source>
        <dbReference type="EMBL" id="CAJ46688.1"/>
    </source>
</evidence>
<accession>Q0VZ74</accession>
<name>Q0VZ74_CHOCO</name>
<dbReference type="Gene3D" id="3.50.30.10">
    <property type="entry name" value="Phosphohistidine domain"/>
    <property type="match status" value="1"/>
</dbReference>
<gene>
    <name evidence="2" type="ORF">CMC5_047550</name>
</gene>
<dbReference type="RefSeq" id="WP_050432509.1">
    <property type="nucleotide sequence ID" value="NZ_CP012159.1"/>
</dbReference>
<dbReference type="SUPFAM" id="SSF52009">
    <property type="entry name" value="Phosphohistidine domain"/>
    <property type="match status" value="1"/>
</dbReference>
<dbReference type="OrthoDB" id="9765468at2"/>
<dbReference type="Pfam" id="PF00391">
    <property type="entry name" value="PEP-utilizers"/>
    <property type="match status" value="1"/>
</dbReference>
<reference evidence="3" key="1">
    <citation type="journal article" date="2006" name="Chem. Biol.">
        <title>Molecular and biochemical studies of chondramide formation-highly cytotoxic natural products from Chondromyces crocatus Cm c5.</title>
        <authorList>
            <person name="Rachid S."/>
            <person name="Krug D."/>
            <person name="Kunze B."/>
            <person name="Kochems I."/>
            <person name="Scharfe M."/>
            <person name="Zabriskie T.M."/>
            <person name="Blocker H."/>
            <person name="Muller R."/>
        </authorList>
    </citation>
    <scope>NUCLEOTIDE SEQUENCE</scope>
    <source>
        <strain evidence="3">Cmc5</strain>
    </source>
</reference>
<dbReference type="EMBL" id="AM179409">
    <property type="protein sequence ID" value="CAJ46688.1"/>
    <property type="molecule type" value="Genomic_DNA"/>
</dbReference>
<dbReference type="PANTHER" id="PTHR43615">
    <property type="entry name" value="PHOSPHOENOLPYRUVATE SYNTHASE-RELATED"/>
    <property type="match status" value="1"/>
</dbReference>
<reference evidence="2 4" key="2">
    <citation type="submission" date="2015-07" db="EMBL/GenBank/DDBJ databases">
        <title>Genome analysis of myxobacterium Chondromyces crocatus Cm c5 reveals a high potential for natural compound synthesis and the genetic basis for the loss of fruiting body formation.</title>
        <authorList>
            <person name="Zaburannyi N."/>
            <person name="Bunk B."/>
            <person name="Maier J."/>
            <person name="Overmann J."/>
            <person name="Mueller R."/>
        </authorList>
    </citation>
    <scope>NUCLEOTIDE SEQUENCE [LARGE SCALE GENOMIC DNA]</scope>
    <source>
        <strain evidence="2 4">Cm c5</strain>
    </source>
</reference>
<feature type="domain" description="PEP-utilising enzyme mobile" evidence="1">
    <location>
        <begin position="486"/>
        <end position="556"/>
    </location>
</feature>
<keyword evidence="4" id="KW-1185">Reference proteome</keyword>
<sequence length="563" mass="62562">METHHDPFPVVWDDPDDAQAFWVVNVVHCPAPMSRLDFDLRMRPMLRGTNRVYEHYGVPIRLAPTLIHGFVYQKLISLEVTADELPAILSRADAAVRHTGTDLEGAWERRWLPEIKSHLAHLSAFDLSGAPLPVLLEHLVDVEQRMERLWQLHTELLTPVLVALNDFDEMYRDLFPEAKPLEVYQLLSGFPNKTVEANLRLWDLGRRAAQTPSLRTLLARDLGGRRTEAPERTTADVLAALSEFPEGRALLQDIEAYVGTYGERNDDLYIDRPTWIEDTTPVLNGLREAVAQADRDLAGELQRQAEQRETRLSEVRSRLASLPRPVVDEFDALLKAAQTATVLSEEHHFWIDCKITYHARRVGLELGRRLAQRGLLERAEDVFQLTLAELVARQHAPLEDAPLKVLVAEREAERARSSGVTPPPFLGVPRPILPMDCAIMRAGFKFNGGPMGPPSAGDLRGMPGSSGTVRGPVRIVRTQRDADSLRPNDILVAPFTLPSWTPYFASVAGVVTNIGGTLCHAAVVAREYGIPAVVGTQTATETLRDGQLVEVDGDAGIVRVLSS</sequence>
<dbReference type="EMBL" id="CP012159">
    <property type="protein sequence ID" value="AKT40599.1"/>
    <property type="molecule type" value="Genomic_DNA"/>
</dbReference>
<dbReference type="InterPro" id="IPR008279">
    <property type="entry name" value="PEP-util_enz_mobile_dom"/>
</dbReference>
<evidence type="ECO:0000259" key="1">
    <source>
        <dbReference type="Pfam" id="PF00391"/>
    </source>
</evidence>
<proteinExistence type="predicted"/>
<keyword evidence="3" id="KW-0670">Pyruvate</keyword>
<dbReference type="KEGG" id="ccro:CMC5_047550"/>
<evidence type="ECO:0000313" key="2">
    <source>
        <dbReference type="EMBL" id="AKT40599.1"/>
    </source>
</evidence>
<dbReference type="GO" id="GO:0016772">
    <property type="term" value="F:transferase activity, transferring phosphorus-containing groups"/>
    <property type="evidence" value="ECO:0007669"/>
    <property type="project" value="InterPro"/>
</dbReference>
<evidence type="ECO:0000313" key="4">
    <source>
        <dbReference type="Proteomes" id="UP000067626"/>
    </source>
</evidence>
<dbReference type="PANTHER" id="PTHR43615:SF1">
    <property type="entry name" value="PPDK_N DOMAIN-CONTAINING PROTEIN"/>
    <property type="match status" value="1"/>
</dbReference>
<organism evidence="3">
    <name type="scientific">Chondromyces crocatus</name>
    <dbReference type="NCBI Taxonomy" id="52"/>
    <lineage>
        <taxon>Bacteria</taxon>
        <taxon>Pseudomonadati</taxon>
        <taxon>Myxococcota</taxon>
        <taxon>Polyangia</taxon>
        <taxon>Polyangiales</taxon>
        <taxon>Polyangiaceae</taxon>
        <taxon>Chondromyces</taxon>
    </lineage>
</organism>
<dbReference type="AlphaFoldDB" id="Q0VZ74"/>